<sequence length="203" mass="22747">MTQKKEPPYRGDTQISAVHRHVPGDGDCHSSAGAYLPFMIGRYRHGLPDCGGGSGSWYSAECQENVMMRYARTRKCLAYIQTLAGCYWMEREGCPEHCYIEGTFDLDFYLTFVKNASQNFSHAVCAEFLGGNADEFSSWKFYQFGNLDIRPGNWQMPYGTKTEDTKVTIYEITGVMTCAVPDYKPGSPKAVFLIGENGTITSE</sequence>
<evidence type="ECO:0000313" key="2">
    <source>
        <dbReference type="Proteomes" id="UP001626603"/>
    </source>
</evidence>
<accession>A0ABD8AA31</accession>
<dbReference type="EMBL" id="CP137641">
    <property type="protein sequence ID" value="WOX55965.1"/>
    <property type="molecule type" value="Genomic_DNA"/>
</dbReference>
<reference evidence="1 2" key="1">
    <citation type="submission" date="2023-10" db="EMBL/GenBank/DDBJ databases">
        <title>The complete genome sequence of Methanoculleus palmolei DSM 4273.</title>
        <authorList>
            <person name="Lai S.-J."/>
            <person name="You Y.-T."/>
            <person name="Chen S.-C."/>
        </authorList>
    </citation>
    <scope>NUCLEOTIDE SEQUENCE [LARGE SCALE GENOMIC DNA]</scope>
    <source>
        <strain evidence="1 2">DSM 4273</strain>
    </source>
</reference>
<gene>
    <name evidence="1" type="ORF">R6Y95_01185</name>
</gene>
<dbReference type="Proteomes" id="UP001626603">
    <property type="component" value="Chromosome"/>
</dbReference>
<protein>
    <submittedName>
        <fullName evidence="1">Uncharacterized protein</fullName>
    </submittedName>
</protein>
<organism evidence="1 2">
    <name type="scientific">Methanoculleus palmolei</name>
    <dbReference type="NCBI Taxonomy" id="72612"/>
    <lineage>
        <taxon>Archaea</taxon>
        <taxon>Methanobacteriati</taxon>
        <taxon>Methanobacteriota</taxon>
        <taxon>Stenosarchaea group</taxon>
        <taxon>Methanomicrobia</taxon>
        <taxon>Methanomicrobiales</taxon>
        <taxon>Methanomicrobiaceae</taxon>
        <taxon>Methanoculleus</taxon>
    </lineage>
</organism>
<evidence type="ECO:0000313" key="1">
    <source>
        <dbReference type="EMBL" id="WOX55965.1"/>
    </source>
</evidence>
<dbReference type="AlphaFoldDB" id="A0ABD8AA31"/>
<name>A0ABD8AA31_9EURY</name>
<keyword evidence="2" id="KW-1185">Reference proteome</keyword>
<proteinExistence type="predicted"/>